<accession>A0A2A6D2V4</accession>
<dbReference type="Gene3D" id="2.10.60.10">
    <property type="entry name" value="CD59"/>
    <property type="match status" value="1"/>
</dbReference>
<evidence type="ECO:0000313" key="2">
    <source>
        <dbReference type="Proteomes" id="UP000005239"/>
    </source>
</evidence>
<dbReference type="Proteomes" id="UP000005239">
    <property type="component" value="Unassembled WGS sequence"/>
</dbReference>
<evidence type="ECO:0000313" key="1">
    <source>
        <dbReference type="EnsemblMetazoa" id="PPA30837.1"/>
    </source>
</evidence>
<gene>
    <name evidence="1" type="primary">WBGene00203703</name>
</gene>
<dbReference type="EnsemblMetazoa" id="PPA30837.1">
    <property type="protein sequence ID" value="PPA30837.1"/>
    <property type="gene ID" value="WBGene00203703"/>
</dbReference>
<dbReference type="InterPro" id="IPR045860">
    <property type="entry name" value="Snake_toxin-like_sf"/>
</dbReference>
<protein>
    <submittedName>
        <fullName evidence="1">Activin_recp domain-containing protein</fullName>
    </submittedName>
</protein>
<keyword evidence="2" id="KW-1185">Reference proteome</keyword>
<sequence length="153" mass="16573">MSPPPITEHFSSHLIATIVARSSMHNASILVLLLLVPFSTVAILSNLSSELINEGLLSLGLNDTPTASCMLSIANDNSIVQSCPMTDGFGPRSVGCYAVWNDTGFVQHGCYSGQEISLRDQCRRRECRANKKWGPFRFCCCHGPLCNAVLSIA</sequence>
<proteinExistence type="predicted"/>
<dbReference type="OrthoDB" id="5855855at2759"/>
<name>A0A2A6D2V4_PRIPA</name>
<reference evidence="2" key="1">
    <citation type="journal article" date="2008" name="Nat. Genet.">
        <title>The Pristionchus pacificus genome provides a unique perspective on nematode lifestyle and parasitism.</title>
        <authorList>
            <person name="Dieterich C."/>
            <person name="Clifton S.W."/>
            <person name="Schuster L.N."/>
            <person name="Chinwalla A."/>
            <person name="Delehaunty K."/>
            <person name="Dinkelacker I."/>
            <person name="Fulton L."/>
            <person name="Fulton R."/>
            <person name="Godfrey J."/>
            <person name="Minx P."/>
            <person name="Mitreva M."/>
            <person name="Roeseler W."/>
            <person name="Tian H."/>
            <person name="Witte H."/>
            <person name="Yang S.P."/>
            <person name="Wilson R.K."/>
            <person name="Sommer R.J."/>
        </authorList>
    </citation>
    <scope>NUCLEOTIDE SEQUENCE [LARGE SCALE GENOMIC DNA]</scope>
    <source>
        <strain evidence="2">PS312</strain>
    </source>
</reference>
<dbReference type="AlphaFoldDB" id="A0A2A6D2V4"/>
<reference evidence="1" key="2">
    <citation type="submission" date="2022-06" db="UniProtKB">
        <authorList>
            <consortium name="EnsemblMetazoa"/>
        </authorList>
    </citation>
    <scope>IDENTIFICATION</scope>
    <source>
        <strain evidence="1">PS312</strain>
    </source>
</reference>
<organism evidence="1 2">
    <name type="scientific">Pristionchus pacificus</name>
    <name type="common">Parasitic nematode worm</name>
    <dbReference type="NCBI Taxonomy" id="54126"/>
    <lineage>
        <taxon>Eukaryota</taxon>
        <taxon>Metazoa</taxon>
        <taxon>Ecdysozoa</taxon>
        <taxon>Nematoda</taxon>
        <taxon>Chromadorea</taxon>
        <taxon>Rhabditida</taxon>
        <taxon>Rhabditina</taxon>
        <taxon>Diplogasteromorpha</taxon>
        <taxon>Diplogasteroidea</taxon>
        <taxon>Neodiplogasteridae</taxon>
        <taxon>Pristionchus</taxon>
    </lineage>
</organism>
<accession>A0A8R1YP06</accession>
<dbReference type="SUPFAM" id="SSF57302">
    <property type="entry name" value="Snake toxin-like"/>
    <property type="match status" value="1"/>
</dbReference>